<sequence>MAEKPPLPEVTPPRCNAANINQADIRGISMTAHDMTMIPPSGKGFVYNSIAIRDKGEMLSLTDMWKAAGADSSRQPANWTASADGGRFIEYATDILNPGNSGNDLVKSVRGGRQPGTWAHWQIALAYAKYLSPEFHMWCNSVVRAHMEGAPLPVGLPPEVLEQIERSFGINRMLSHKVTGIETTVQMLATTVATIATMIQPPGQGFYVEGVTSGEIWKRHDLPNLKNGARWLGNRLAENGCQMDGCRRGRLGTRGARMFDPDKSDACMKNGLLHKARVYASARMETPRPDLFTVVK</sequence>
<dbReference type="RefSeq" id="WP_128270376.1">
    <property type="nucleotide sequence ID" value="NZ_SAUW01000017.1"/>
</dbReference>
<evidence type="ECO:0000313" key="2">
    <source>
        <dbReference type="EMBL" id="RWR08516.1"/>
    </source>
</evidence>
<dbReference type="GO" id="GO:0003677">
    <property type="term" value="F:DNA binding"/>
    <property type="evidence" value="ECO:0007669"/>
    <property type="project" value="InterPro"/>
</dbReference>
<keyword evidence="3" id="KW-1185">Reference proteome</keyword>
<feature type="domain" description="KilA-N" evidence="1">
    <location>
        <begin position="39"/>
        <end position="146"/>
    </location>
</feature>
<dbReference type="Proteomes" id="UP000285710">
    <property type="component" value="Unassembled WGS sequence"/>
</dbReference>
<dbReference type="SMART" id="SM01252">
    <property type="entry name" value="KilA-N"/>
    <property type="match status" value="1"/>
</dbReference>
<dbReference type="PROSITE" id="PS51301">
    <property type="entry name" value="KILA_N"/>
    <property type="match status" value="1"/>
</dbReference>
<dbReference type="InterPro" id="IPR036887">
    <property type="entry name" value="HTH_APSES_sf"/>
</dbReference>
<evidence type="ECO:0000259" key="1">
    <source>
        <dbReference type="PROSITE" id="PS51301"/>
    </source>
</evidence>
<dbReference type="Pfam" id="PF04383">
    <property type="entry name" value="KilA-N"/>
    <property type="match status" value="1"/>
</dbReference>
<accession>A0A443IQ74</accession>
<dbReference type="AlphaFoldDB" id="A0A443IQ74"/>
<organism evidence="2 3">
    <name type="scientific">Paenirhodobacter populi</name>
    <dbReference type="NCBI Taxonomy" id="2306993"/>
    <lineage>
        <taxon>Bacteria</taxon>
        <taxon>Pseudomonadati</taxon>
        <taxon>Pseudomonadota</taxon>
        <taxon>Alphaproteobacteria</taxon>
        <taxon>Rhodobacterales</taxon>
        <taxon>Rhodobacter group</taxon>
        <taxon>Paenirhodobacter</taxon>
    </lineage>
</organism>
<gene>
    <name evidence="2" type="ORF">D2T33_15585</name>
</gene>
<proteinExistence type="predicted"/>
<dbReference type="InterPro" id="IPR018004">
    <property type="entry name" value="KilA/APSES_HTH"/>
</dbReference>
<reference evidence="2 3" key="1">
    <citation type="submission" date="2019-01" db="EMBL/GenBank/DDBJ databases">
        <title>Sinorhodobacter populi sp. nov. isolated from the symptomatic bark tissue of Populus euramericana canker.</title>
        <authorList>
            <person name="Xu G."/>
        </authorList>
    </citation>
    <scope>NUCLEOTIDE SEQUENCE [LARGE SCALE GENOMIC DNA]</scope>
    <source>
        <strain evidence="2 3">2D-5</strain>
    </source>
</reference>
<reference evidence="2 3" key="2">
    <citation type="submission" date="2019-01" db="EMBL/GenBank/DDBJ databases">
        <authorList>
            <person name="Li Y."/>
        </authorList>
    </citation>
    <scope>NUCLEOTIDE SEQUENCE [LARGE SCALE GENOMIC DNA]</scope>
    <source>
        <strain evidence="2 3">2D-5</strain>
    </source>
</reference>
<name>A0A443IQ74_9RHOB</name>
<comment type="caution">
    <text evidence="2">The sequence shown here is derived from an EMBL/GenBank/DDBJ whole genome shotgun (WGS) entry which is preliminary data.</text>
</comment>
<protein>
    <submittedName>
        <fullName evidence="2">KilA-N domain-containing protein</fullName>
    </submittedName>
</protein>
<dbReference type="EMBL" id="SAUW01000017">
    <property type="protein sequence ID" value="RWR08516.1"/>
    <property type="molecule type" value="Genomic_DNA"/>
</dbReference>
<dbReference type="InterPro" id="IPR017880">
    <property type="entry name" value="KilA_N"/>
</dbReference>
<evidence type="ECO:0000313" key="3">
    <source>
        <dbReference type="Proteomes" id="UP000285710"/>
    </source>
</evidence>
<dbReference type="SUPFAM" id="SSF54616">
    <property type="entry name" value="DNA-binding domain of Mlu1-box binding protein MBP1"/>
    <property type="match status" value="1"/>
</dbReference>